<dbReference type="Pfam" id="PF18759">
    <property type="entry name" value="Plavaka"/>
    <property type="match status" value="1"/>
</dbReference>
<dbReference type="STRING" id="1036808.A0A0C2ZNE8"/>
<name>A0A0C2ZNE8_9AGAM</name>
<dbReference type="AlphaFoldDB" id="A0A0C2ZNE8"/>
<dbReference type="EMBL" id="KN822162">
    <property type="protein sequence ID" value="KIM54117.1"/>
    <property type="molecule type" value="Genomic_DNA"/>
</dbReference>
<dbReference type="Proteomes" id="UP000053989">
    <property type="component" value="Unassembled WGS sequence"/>
</dbReference>
<proteinExistence type="predicted"/>
<gene>
    <name evidence="1" type="ORF">SCLCIDRAFT_137475</name>
</gene>
<dbReference type="HOGENOM" id="CLU_006344_8_3_1"/>
<dbReference type="OrthoDB" id="2418900at2759"/>
<protein>
    <submittedName>
        <fullName evidence="1">Uncharacterized protein</fullName>
    </submittedName>
</protein>
<reference evidence="1 2" key="1">
    <citation type="submission" date="2014-04" db="EMBL/GenBank/DDBJ databases">
        <authorList>
            <consortium name="DOE Joint Genome Institute"/>
            <person name="Kuo A."/>
            <person name="Kohler A."/>
            <person name="Nagy L.G."/>
            <person name="Floudas D."/>
            <person name="Copeland A."/>
            <person name="Barry K.W."/>
            <person name="Cichocki N."/>
            <person name="Veneault-Fourrey C."/>
            <person name="LaButti K."/>
            <person name="Lindquist E.A."/>
            <person name="Lipzen A."/>
            <person name="Lundell T."/>
            <person name="Morin E."/>
            <person name="Murat C."/>
            <person name="Sun H."/>
            <person name="Tunlid A."/>
            <person name="Henrissat B."/>
            <person name="Grigoriev I.V."/>
            <person name="Hibbett D.S."/>
            <person name="Martin F."/>
            <person name="Nordberg H.P."/>
            <person name="Cantor M.N."/>
            <person name="Hua S.X."/>
        </authorList>
    </citation>
    <scope>NUCLEOTIDE SEQUENCE [LARGE SCALE GENOMIC DNA]</scope>
    <source>
        <strain evidence="1 2">Foug A</strain>
    </source>
</reference>
<dbReference type="InParanoid" id="A0A0C2ZNE8"/>
<keyword evidence="2" id="KW-1185">Reference proteome</keyword>
<evidence type="ECO:0000313" key="2">
    <source>
        <dbReference type="Proteomes" id="UP000053989"/>
    </source>
</evidence>
<accession>A0A0C2ZNE8</accession>
<sequence>MWTGRWWNVVQQSLPEGASVAPVIISTDKTQLTQFSGEKVAYPIYLTLGNIPQAIHRKPSQNTCILIGYLPVSKDVGKNLTQKQRSTHIQQLFHNSMRLILEPLITAGKEGMEVTGGDGKVRLVFPILACYVADYPEQCLVTCAKYGTCPRCMSGSLGDRGPGPPCTQQDTLSTILITEAATSEA</sequence>
<dbReference type="InterPro" id="IPR041078">
    <property type="entry name" value="Plavaka"/>
</dbReference>
<evidence type="ECO:0000313" key="1">
    <source>
        <dbReference type="EMBL" id="KIM54117.1"/>
    </source>
</evidence>
<organism evidence="1 2">
    <name type="scientific">Scleroderma citrinum Foug A</name>
    <dbReference type="NCBI Taxonomy" id="1036808"/>
    <lineage>
        <taxon>Eukaryota</taxon>
        <taxon>Fungi</taxon>
        <taxon>Dikarya</taxon>
        <taxon>Basidiomycota</taxon>
        <taxon>Agaricomycotina</taxon>
        <taxon>Agaricomycetes</taxon>
        <taxon>Agaricomycetidae</taxon>
        <taxon>Boletales</taxon>
        <taxon>Sclerodermatineae</taxon>
        <taxon>Sclerodermataceae</taxon>
        <taxon>Scleroderma</taxon>
    </lineage>
</organism>
<reference evidence="2" key="2">
    <citation type="submission" date="2015-01" db="EMBL/GenBank/DDBJ databases">
        <title>Evolutionary Origins and Diversification of the Mycorrhizal Mutualists.</title>
        <authorList>
            <consortium name="DOE Joint Genome Institute"/>
            <consortium name="Mycorrhizal Genomics Consortium"/>
            <person name="Kohler A."/>
            <person name="Kuo A."/>
            <person name="Nagy L.G."/>
            <person name="Floudas D."/>
            <person name="Copeland A."/>
            <person name="Barry K.W."/>
            <person name="Cichocki N."/>
            <person name="Veneault-Fourrey C."/>
            <person name="LaButti K."/>
            <person name="Lindquist E.A."/>
            <person name="Lipzen A."/>
            <person name="Lundell T."/>
            <person name="Morin E."/>
            <person name="Murat C."/>
            <person name="Riley R."/>
            <person name="Ohm R."/>
            <person name="Sun H."/>
            <person name="Tunlid A."/>
            <person name="Henrissat B."/>
            <person name="Grigoriev I.V."/>
            <person name="Hibbett D.S."/>
            <person name="Martin F."/>
        </authorList>
    </citation>
    <scope>NUCLEOTIDE SEQUENCE [LARGE SCALE GENOMIC DNA]</scope>
    <source>
        <strain evidence="2">Foug A</strain>
    </source>
</reference>